<protein>
    <recommendedName>
        <fullName evidence="7">Eyes absent homolog</fullName>
        <ecNumber evidence="7">3.1.3.48</ecNumber>
    </recommendedName>
</protein>
<evidence type="ECO:0000256" key="4">
    <source>
        <dbReference type="ARBA" id="ARBA00022912"/>
    </source>
</evidence>
<evidence type="ECO:0000256" key="2">
    <source>
        <dbReference type="ARBA" id="ARBA00022801"/>
    </source>
</evidence>
<evidence type="ECO:0000256" key="5">
    <source>
        <dbReference type="ARBA" id="ARBA00051722"/>
    </source>
</evidence>
<evidence type="ECO:0000256" key="7">
    <source>
        <dbReference type="RuleBase" id="RU362036"/>
    </source>
</evidence>
<keyword evidence="10" id="KW-1185">Reference proteome</keyword>
<evidence type="ECO:0000256" key="8">
    <source>
        <dbReference type="SAM" id="MobiDB-lite"/>
    </source>
</evidence>
<evidence type="ECO:0000256" key="3">
    <source>
        <dbReference type="ARBA" id="ARBA00022842"/>
    </source>
</evidence>
<proteinExistence type="inferred from homology"/>
<dbReference type="InterPro" id="IPR028472">
    <property type="entry name" value="EYA"/>
</dbReference>
<keyword evidence="6 7" id="KW-0479">Metal-binding</keyword>
<name>A0A9Q0M4G0_BLOTA</name>
<dbReference type="PANTHER" id="PTHR10190:SF16">
    <property type="entry name" value="DEVELOPMENTAL PROTEIN EYES ABSENT"/>
    <property type="match status" value="1"/>
</dbReference>
<feature type="region of interest" description="Disordered" evidence="8">
    <location>
        <begin position="373"/>
        <end position="408"/>
    </location>
</feature>
<keyword evidence="7" id="KW-0804">Transcription</keyword>
<reference evidence="9" key="1">
    <citation type="submission" date="2022-12" db="EMBL/GenBank/DDBJ databases">
        <title>Genome assemblies of Blomia tropicalis.</title>
        <authorList>
            <person name="Cui Y."/>
        </authorList>
    </citation>
    <scope>NUCLEOTIDE SEQUENCE</scope>
    <source>
        <tissue evidence="9">Adult mites</tissue>
    </source>
</reference>
<evidence type="ECO:0000313" key="10">
    <source>
        <dbReference type="Proteomes" id="UP001142055"/>
    </source>
</evidence>
<feature type="compositionally biased region" description="Polar residues" evidence="8">
    <location>
        <begin position="373"/>
        <end position="384"/>
    </location>
</feature>
<dbReference type="GO" id="GO:0030154">
    <property type="term" value="P:cell differentiation"/>
    <property type="evidence" value="ECO:0007669"/>
    <property type="project" value="TreeGrafter"/>
</dbReference>
<dbReference type="InterPro" id="IPR038102">
    <property type="entry name" value="EYA_dom_sf"/>
</dbReference>
<comment type="caution">
    <text evidence="9">The sequence shown here is derived from an EMBL/GenBank/DDBJ whole genome shotgun (WGS) entry which is preliminary data.</text>
</comment>
<dbReference type="Proteomes" id="UP001142055">
    <property type="component" value="Chromosome 3"/>
</dbReference>
<comment type="catalytic activity">
    <reaction evidence="5 7">
        <text>O-phospho-L-tyrosyl-[protein] + H2O = L-tyrosyl-[protein] + phosphate</text>
        <dbReference type="Rhea" id="RHEA:10684"/>
        <dbReference type="Rhea" id="RHEA-COMP:10136"/>
        <dbReference type="Rhea" id="RHEA-COMP:20101"/>
        <dbReference type="ChEBI" id="CHEBI:15377"/>
        <dbReference type="ChEBI" id="CHEBI:43474"/>
        <dbReference type="ChEBI" id="CHEBI:46858"/>
        <dbReference type="ChEBI" id="CHEBI:61978"/>
        <dbReference type="EC" id="3.1.3.48"/>
    </reaction>
</comment>
<feature type="compositionally biased region" description="Polar residues" evidence="8">
    <location>
        <begin position="224"/>
        <end position="248"/>
    </location>
</feature>
<feature type="compositionally biased region" description="Low complexity" evidence="8">
    <location>
        <begin position="253"/>
        <end position="274"/>
    </location>
</feature>
<dbReference type="AlphaFoldDB" id="A0A9Q0M4G0"/>
<dbReference type="GO" id="GO:0005634">
    <property type="term" value="C:nucleus"/>
    <property type="evidence" value="ECO:0007669"/>
    <property type="project" value="TreeGrafter"/>
</dbReference>
<feature type="region of interest" description="Disordered" evidence="8">
    <location>
        <begin position="224"/>
        <end position="278"/>
    </location>
</feature>
<dbReference type="Gene3D" id="3.40.50.12350">
    <property type="match status" value="1"/>
</dbReference>
<organism evidence="9 10">
    <name type="scientific">Blomia tropicalis</name>
    <name type="common">Mite</name>
    <dbReference type="NCBI Taxonomy" id="40697"/>
    <lineage>
        <taxon>Eukaryota</taxon>
        <taxon>Metazoa</taxon>
        <taxon>Ecdysozoa</taxon>
        <taxon>Arthropoda</taxon>
        <taxon>Chelicerata</taxon>
        <taxon>Arachnida</taxon>
        <taxon>Acari</taxon>
        <taxon>Acariformes</taxon>
        <taxon>Sarcoptiformes</taxon>
        <taxon>Astigmata</taxon>
        <taxon>Glycyphagoidea</taxon>
        <taxon>Echimyopodidae</taxon>
        <taxon>Blomia</taxon>
    </lineage>
</organism>
<dbReference type="GO" id="GO:0045739">
    <property type="term" value="P:positive regulation of DNA repair"/>
    <property type="evidence" value="ECO:0007669"/>
    <property type="project" value="TreeGrafter"/>
</dbReference>
<keyword evidence="3 6" id="KW-0460">Magnesium</keyword>
<evidence type="ECO:0000313" key="9">
    <source>
        <dbReference type="EMBL" id="KAJ6217722.1"/>
    </source>
</evidence>
<dbReference type="GO" id="GO:0004725">
    <property type="term" value="F:protein tyrosine phosphatase activity"/>
    <property type="evidence" value="ECO:0007669"/>
    <property type="project" value="UniProtKB-EC"/>
</dbReference>
<dbReference type="EMBL" id="JAPWDV010000003">
    <property type="protein sequence ID" value="KAJ6217722.1"/>
    <property type="molecule type" value="Genomic_DNA"/>
</dbReference>
<keyword evidence="2 7" id="KW-0378">Hydrolase</keyword>
<dbReference type="GO" id="GO:2001240">
    <property type="term" value="P:negative regulation of extrinsic apoptotic signaling pathway in absence of ligand"/>
    <property type="evidence" value="ECO:0007669"/>
    <property type="project" value="TreeGrafter"/>
</dbReference>
<sequence length="654" mass="72868">MEEKDISSNKFHILLLELSLDEDCIQRFFQSVQTIQKDGTYVYPTLLELLSFCGIEFRYQSPINDQCNGDMVTNLVPSPPEEGKYDQLTTMDIHALQNALPNEILKNFGYEIHWLPKTDDQQKSEHIVNEQLNDIENKGDPIESNQTEKNEMNAYQLPFNTGTSAASFNYFPQNGHSYGIGQAHKANVSQQGTPFVPPPPNYFHPHQSHLQPFATTFTSPTVQSATSVNGTSIPSTTNPYTHSMSQYHGNVYAGTSSASSGSSNQGSSTSPSNNFEYSTQLGYQSSPLTSTGSYSYLPSCSSSSYSPYSTSNSSSAAVAAAAVAVASASNSSGGNTSLTYQSPSQMDSYLNFGIKTESEDVLATPLSVEPYSLNLQKQPETKIQPTKKGKQRQNGNGGRGRRRNTNSSPMPEIIIDRVFVWFIDDTVFFYLTLTEFGARQHFGSFNDIEQTNIEDTLADDNGQDLSNYDFRSDGFKSSISCNMGSTRNSTELRQKMALRYRKINEIYNSFGGKLNELLDKGEHETLQSLLRRFEHHSKNWLHSAIKIFDSIKERPTAINILISSSPLIKTISRVMLCGLGPYFAANNIYSCAKTQSKENSLRQVISRFGNNCSYVVIGKSQEDNNISSKLELPFWPINEKEPFNSLLTAMQYYL</sequence>
<gene>
    <name evidence="9" type="ORF">RDWZM_008879</name>
</gene>
<dbReference type="EC" id="3.1.3.48" evidence="7"/>
<accession>A0A9Q0M4G0</accession>
<comment type="similarity">
    <text evidence="1 7">Belongs to the HAD-like hydrolase superfamily. EYA family.</text>
</comment>
<evidence type="ECO:0000256" key="1">
    <source>
        <dbReference type="ARBA" id="ARBA00010501"/>
    </source>
</evidence>
<dbReference type="GO" id="GO:0046872">
    <property type="term" value="F:metal ion binding"/>
    <property type="evidence" value="ECO:0007669"/>
    <property type="project" value="UniProtKB-KW"/>
</dbReference>
<keyword evidence="4 7" id="KW-0904">Protein phosphatase</keyword>
<feature type="binding site" evidence="6">
    <location>
        <position position="424"/>
    </location>
    <ligand>
        <name>Mg(2+)</name>
        <dbReference type="ChEBI" id="CHEBI:18420"/>
    </ligand>
</feature>
<dbReference type="OMA" id="XDPPMAV"/>
<comment type="cofactor">
    <cofactor evidence="6 7">
        <name>Mg(2+)</name>
        <dbReference type="ChEBI" id="CHEBI:18420"/>
    </cofactor>
    <text evidence="6 7">Binds 1 Mg(2+) ion per subunit.</text>
</comment>
<keyword evidence="7" id="KW-0805">Transcription regulation</keyword>
<dbReference type="PANTHER" id="PTHR10190">
    <property type="entry name" value="EYES ABSENT"/>
    <property type="match status" value="1"/>
</dbReference>
<evidence type="ECO:0000256" key="6">
    <source>
        <dbReference type="PIRSR" id="PIRSR628472-2"/>
    </source>
</evidence>